<evidence type="ECO:0000259" key="2">
    <source>
        <dbReference type="Pfam" id="PF09299"/>
    </source>
</evidence>
<dbReference type="Proteomes" id="UP000509458">
    <property type="component" value="Chromosome"/>
</dbReference>
<dbReference type="Pfam" id="PF09299">
    <property type="entry name" value="Mu-transpos_C"/>
    <property type="match status" value="1"/>
</dbReference>
<name>A0A6T9Y671_ALTMA</name>
<gene>
    <name evidence="3" type="ORF">ALFOR1_70183</name>
</gene>
<dbReference type="AlphaFoldDB" id="A0A6T9Y671"/>
<evidence type="ECO:0000313" key="3">
    <source>
        <dbReference type="EMBL" id="CAB9495811.1"/>
    </source>
</evidence>
<evidence type="ECO:0000256" key="1">
    <source>
        <dbReference type="SAM" id="MobiDB-lite"/>
    </source>
</evidence>
<reference evidence="3 4" key="1">
    <citation type="submission" date="2020-06" db="EMBL/GenBank/DDBJ databases">
        <authorList>
            <person name="Duchaud E."/>
        </authorList>
    </citation>
    <scope>NUCLEOTIDE SEQUENCE [LARGE SCALE GENOMIC DNA]</scope>
    <source>
        <strain evidence="3">Alteromonas fortis</strain>
    </source>
</reference>
<feature type="region of interest" description="Disordered" evidence="1">
    <location>
        <begin position="145"/>
        <end position="200"/>
    </location>
</feature>
<feature type="compositionally biased region" description="Acidic residues" evidence="1">
    <location>
        <begin position="182"/>
        <end position="200"/>
    </location>
</feature>
<feature type="compositionally biased region" description="Basic and acidic residues" evidence="1">
    <location>
        <begin position="145"/>
        <end position="169"/>
    </location>
</feature>
<dbReference type="EMBL" id="LR812090">
    <property type="protein sequence ID" value="CAB9495811.1"/>
    <property type="molecule type" value="Genomic_DNA"/>
</dbReference>
<protein>
    <submittedName>
        <fullName evidence="3">Transposon Tn7 transposition protein TnsB</fullName>
    </submittedName>
</protein>
<feature type="domain" description="Transposase-like Mu C-terminal" evidence="2">
    <location>
        <begin position="3"/>
        <end position="74"/>
    </location>
</feature>
<accession>A0A6T9Y671</accession>
<proteinExistence type="predicted"/>
<dbReference type="InterPro" id="IPR015378">
    <property type="entry name" value="Transposase-like_Mu_C"/>
</dbReference>
<organism evidence="3 4">
    <name type="scientific">Alteromonas macleodii</name>
    <name type="common">Pseudoalteromonas macleodii</name>
    <dbReference type="NCBI Taxonomy" id="28108"/>
    <lineage>
        <taxon>Bacteria</taxon>
        <taxon>Pseudomonadati</taxon>
        <taxon>Pseudomonadota</taxon>
        <taxon>Gammaproteobacteria</taxon>
        <taxon>Alteromonadales</taxon>
        <taxon>Alteromonadaceae</taxon>
        <taxon>Alteromonas/Salinimonas group</taxon>
        <taxon>Alteromonas</taxon>
    </lineage>
</organism>
<evidence type="ECO:0000313" key="4">
    <source>
        <dbReference type="Proteomes" id="UP000509458"/>
    </source>
</evidence>
<sequence>MRVALLPRKTASISELGVCLFGLYYTSPEFLQLGWTHRGRKVKRPATLEAAYDPLVADQIYLFPEKGSNKYWICNLADRSREFRGASFWDVWQIRGEQKKTTGKAKVQSGAKKRQHEEFVIDKISHATKVAPDTFGIPNAQRVRAINENKRQEKARERAEKARRPDADSNRSLGKVIHLSDPEPDLDYPDYVDELFGDDD</sequence>